<dbReference type="Pfam" id="PF13673">
    <property type="entry name" value="Acetyltransf_10"/>
    <property type="match status" value="1"/>
</dbReference>
<sequence>MNVEIIHVTKNADLDECIAIRREVFVDEQGVSEEEEIDEQDVVGVGHHLYVRDDAGVPVATARYKRYDDETAKIQRVAVRKPYRAGGYGRVVMEAIEQMAKSDGFRAAVLDAQCHAEGFYKKLGYTTISENPFLDAGILHVRMKKPLTSSSGE</sequence>
<gene>
    <name evidence="2" type="ORF">NZD86_17320</name>
</gene>
<dbReference type="EC" id="2.3.1.-" evidence="2"/>
<evidence type="ECO:0000313" key="3">
    <source>
        <dbReference type="Proteomes" id="UP001164803"/>
    </source>
</evidence>
<name>A0ABY6YZJ1_9BACL</name>
<reference evidence="2" key="1">
    <citation type="submission" date="2022-08" db="EMBL/GenBank/DDBJ databases">
        <title>Alicyclobacillus dauci DSM2870, complete genome.</title>
        <authorList>
            <person name="Wang Q."/>
            <person name="Cai R."/>
            <person name="Wang Z."/>
        </authorList>
    </citation>
    <scope>NUCLEOTIDE SEQUENCE</scope>
    <source>
        <strain evidence="2">DSM 28700</strain>
    </source>
</reference>
<dbReference type="PANTHER" id="PTHR13538:SF4">
    <property type="entry name" value="N-ALPHA-ACETYLTRANSFERASE 80"/>
    <property type="match status" value="1"/>
</dbReference>
<evidence type="ECO:0000259" key="1">
    <source>
        <dbReference type="PROSITE" id="PS51186"/>
    </source>
</evidence>
<dbReference type="PANTHER" id="PTHR13538">
    <property type="entry name" value="N-ACETYLTRANSFERASE 6"/>
    <property type="match status" value="1"/>
</dbReference>
<dbReference type="GO" id="GO:0016746">
    <property type="term" value="F:acyltransferase activity"/>
    <property type="evidence" value="ECO:0007669"/>
    <property type="project" value="UniProtKB-KW"/>
</dbReference>
<dbReference type="RefSeq" id="WP_268043295.1">
    <property type="nucleotide sequence ID" value="NZ_CP104064.1"/>
</dbReference>
<keyword evidence="3" id="KW-1185">Reference proteome</keyword>
<accession>A0ABY6YZJ1</accession>
<feature type="domain" description="N-acetyltransferase" evidence="1">
    <location>
        <begin position="3"/>
        <end position="148"/>
    </location>
</feature>
<organism evidence="2 3">
    <name type="scientific">Alicyclobacillus dauci</name>
    <dbReference type="NCBI Taxonomy" id="1475485"/>
    <lineage>
        <taxon>Bacteria</taxon>
        <taxon>Bacillati</taxon>
        <taxon>Bacillota</taxon>
        <taxon>Bacilli</taxon>
        <taxon>Bacillales</taxon>
        <taxon>Alicyclobacillaceae</taxon>
        <taxon>Alicyclobacillus</taxon>
    </lineage>
</organism>
<protein>
    <submittedName>
        <fullName evidence="2">GNAT family N-acetyltransferase</fullName>
        <ecNumber evidence="2">2.3.1.-</ecNumber>
    </submittedName>
</protein>
<dbReference type="InterPro" id="IPR000182">
    <property type="entry name" value="GNAT_dom"/>
</dbReference>
<dbReference type="PROSITE" id="PS51186">
    <property type="entry name" value="GNAT"/>
    <property type="match status" value="1"/>
</dbReference>
<dbReference type="InterPro" id="IPR039840">
    <property type="entry name" value="NAA80"/>
</dbReference>
<keyword evidence="2" id="KW-0012">Acyltransferase</keyword>
<dbReference type="SUPFAM" id="SSF55729">
    <property type="entry name" value="Acyl-CoA N-acyltransferases (Nat)"/>
    <property type="match status" value="1"/>
</dbReference>
<keyword evidence="2" id="KW-0808">Transferase</keyword>
<dbReference type="InterPro" id="IPR016181">
    <property type="entry name" value="Acyl_CoA_acyltransferase"/>
</dbReference>
<dbReference type="EMBL" id="CP104064">
    <property type="protein sequence ID" value="WAH36001.1"/>
    <property type="molecule type" value="Genomic_DNA"/>
</dbReference>
<proteinExistence type="predicted"/>
<dbReference type="Proteomes" id="UP001164803">
    <property type="component" value="Chromosome"/>
</dbReference>
<evidence type="ECO:0000313" key="2">
    <source>
        <dbReference type="EMBL" id="WAH36001.1"/>
    </source>
</evidence>
<dbReference type="CDD" id="cd04301">
    <property type="entry name" value="NAT_SF"/>
    <property type="match status" value="1"/>
</dbReference>
<dbReference type="Gene3D" id="3.40.630.30">
    <property type="match status" value="1"/>
</dbReference>